<evidence type="ECO:0000313" key="1">
    <source>
        <dbReference type="EMBL" id="KAL2493478.1"/>
    </source>
</evidence>
<accession>A0ABD1S0K5</accession>
<dbReference type="EMBL" id="JBFOLK010000008">
    <property type="protein sequence ID" value="KAL2493478.1"/>
    <property type="molecule type" value="Genomic_DNA"/>
</dbReference>
<protein>
    <submittedName>
        <fullName evidence="1">Uncharacterized protein</fullName>
    </submittedName>
</protein>
<dbReference type="Proteomes" id="UP001604336">
    <property type="component" value="Unassembled WGS sequence"/>
</dbReference>
<sequence>MALPRTGDGTTEPWHGTEEVSKMIAIVAELLSMGHIIHSFFICIRDTAVPVPIHPSMYRTILLLFGGKGYEALPSARSIEIDAPLRAAPPGYRFYYIASCPLHRLNQALSYVVWWPTNRTKRKKGNTAAMREKLEFENLLLR</sequence>
<gene>
    <name evidence="1" type="ORF">Adt_29106</name>
</gene>
<reference evidence="2" key="1">
    <citation type="submission" date="2024-07" db="EMBL/GenBank/DDBJ databases">
        <title>Two chromosome-level genome assemblies of Korean endemic species Abeliophyllum distichum and Forsythia ovata (Oleaceae).</title>
        <authorList>
            <person name="Jang H."/>
        </authorList>
    </citation>
    <scope>NUCLEOTIDE SEQUENCE [LARGE SCALE GENOMIC DNA]</scope>
</reference>
<comment type="caution">
    <text evidence="1">The sequence shown here is derived from an EMBL/GenBank/DDBJ whole genome shotgun (WGS) entry which is preliminary data.</text>
</comment>
<organism evidence="1 2">
    <name type="scientific">Abeliophyllum distichum</name>
    <dbReference type="NCBI Taxonomy" id="126358"/>
    <lineage>
        <taxon>Eukaryota</taxon>
        <taxon>Viridiplantae</taxon>
        <taxon>Streptophyta</taxon>
        <taxon>Embryophyta</taxon>
        <taxon>Tracheophyta</taxon>
        <taxon>Spermatophyta</taxon>
        <taxon>Magnoliopsida</taxon>
        <taxon>eudicotyledons</taxon>
        <taxon>Gunneridae</taxon>
        <taxon>Pentapetalae</taxon>
        <taxon>asterids</taxon>
        <taxon>lamiids</taxon>
        <taxon>Lamiales</taxon>
        <taxon>Oleaceae</taxon>
        <taxon>Forsythieae</taxon>
        <taxon>Abeliophyllum</taxon>
    </lineage>
</organism>
<dbReference type="AlphaFoldDB" id="A0ABD1S0K5"/>
<name>A0ABD1S0K5_9LAMI</name>
<evidence type="ECO:0000313" key="2">
    <source>
        <dbReference type="Proteomes" id="UP001604336"/>
    </source>
</evidence>
<keyword evidence="2" id="KW-1185">Reference proteome</keyword>
<proteinExistence type="predicted"/>